<dbReference type="GO" id="GO:0050660">
    <property type="term" value="F:flavin adenine dinucleotide binding"/>
    <property type="evidence" value="ECO:0007669"/>
    <property type="project" value="TreeGrafter"/>
</dbReference>
<protein>
    <recommendedName>
        <fullName evidence="4">Flavin-containing monooxygenase</fullName>
    </recommendedName>
</protein>
<keyword evidence="1" id="KW-0560">Oxidoreductase</keyword>
<gene>
    <name evidence="3" type="ORF">AMON00008_LOCUS64851</name>
</gene>
<accession>A0A7S4VVX8</accession>
<dbReference type="PANTHER" id="PTHR43539:SF78">
    <property type="entry name" value="FLAVIN-CONTAINING MONOOXYGENASE"/>
    <property type="match status" value="1"/>
</dbReference>
<evidence type="ECO:0000256" key="2">
    <source>
        <dbReference type="SAM" id="MobiDB-lite"/>
    </source>
</evidence>
<name>A0A7S4VVX8_9DINO</name>
<dbReference type="SUPFAM" id="SSF51905">
    <property type="entry name" value="FAD/NAD(P)-binding domain"/>
    <property type="match status" value="1"/>
</dbReference>
<dbReference type="InterPro" id="IPR036188">
    <property type="entry name" value="FAD/NAD-bd_sf"/>
</dbReference>
<dbReference type="InterPro" id="IPR050982">
    <property type="entry name" value="Auxin_biosynth/cation_transpt"/>
</dbReference>
<evidence type="ECO:0000256" key="1">
    <source>
        <dbReference type="ARBA" id="ARBA00023002"/>
    </source>
</evidence>
<dbReference type="EMBL" id="HBNR01090368">
    <property type="protein sequence ID" value="CAE4669230.1"/>
    <property type="molecule type" value="Transcribed_RNA"/>
</dbReference>
<evidence type="ECO:0008006" key="4">
    <source>
        <dbReference type="Google" id="ProtNLM"/>
    </source>
</evidence>
<reference evidence="3" key="1">
    <citation type="submission" date="2021-01" db="EMBL/GenBank/DDBJ databases">
        <authorList>
            <person name="Corre E."/>
            <person name="Pelletier E."/>
            <person name="Niang G."/>
            <person name="Scheremetjew M."/>
            <person name="Finn R."/>
            <person name="Kale V."/>
            <person name="Holt S."/>
            <person name="Cochrane G."/>
            <person name="Meng A."/>
            <person name="Brown T."/>
            <person name="Cohen L."/>
        </authorList>
    </citation>
    <scope>NUCLEOTIDE SEQUENCE</scope>
    <source>
        <strain evidence="3">CCMP3105</strain>
    </source>
</reference>
<proteinExistence type="predicted"/>
<dbReference type="Gene3D" id="3.50.50.60">
    <property type="entry name" value="FAD/NAD(P)-binding domain"/>
    <property type="match status" value="1"/>
</dbReference>
<evidence type="ECO:0000313" key="3">
    <source>
        <dbReference type="EMBL" id="CAE4669230.1"/>
    </source>
</evidence>
<dbReference type="PANTHER" id="PTHR43539">
    <property type="entry name" value="FLAVIN-BINDING MONOOXYGENASE-LIKE PROTEIN (AFU_ORTHOLOGUE AFUA_4G09220)"/>
    <property type="match status" value="1"/>
</dbReference>
<dbReference type="AlphaFoldDB" id="A0A7S4VVX8"/>
<sequence length="719" mass="81572">MASDETWDSTTLGVQVEGRASNVNLNHNPDKPLAANYPPLQVSQEDVFKSCKGENFGAEQLIRHENWWTKDDPLGGHATSKTIIQVTVIIRDSGETLSVPMETGATILELSYLLAYKTGTDPGEIGFVSKQGCSYRRMYPSDQVRPKMTISGIESFKKTRMKYWYPKAIIGAGHIGLKTAMILLKKKDTDFVIFDRMNRVGGTSWMYQANTTSKLQTEYGAYHLEFDEDNPIPSMFNSPWPSRNRLLQHFHQVSEEYGILPYCKFSTNVKEMNIYDVSGAPTKMFSAQKWYMVEKYQLTTERIDVAQLTHGKFVPRAHAVDEAWFDCCAIMFYPGNLTIPREETYKNEDLFDGEIGYGMFDEVDYSKVPGKDACIVGHGAFAVENVRTCCEYGANKCYIICRRKNIACPRVVSWMANRSLNALTCVHFLNVMKPMYDMIGWDPWDYYAVNTNEKRTTCMIQQKARFGIGDIYFLSIYMGKMEVVVEPRGIKKLSHHTVHLDSGRKLENVTVILKLLGFVGEMENDRLMKIKEMAGFWVNEDPRRYLVAEPVSVMASNMGGTSLSPGALSWSVMGIYFIHHPQDFIAGVVAMGMLPKHASDMSDEGTPRPAYVVDARHGTSTGMAVSIHTPHLAQEQSFDGIIKAVKHRLCHPVEKFLAAAKEDWDYYAEKFRAEGFGLDKPYPTYPYNQENTRGMILQHMQDTNEPPLLCDYEDLRLSS</sequence>
<organism evidence="3">
    <name type="scientific">Alexandrium monilatum</name>
    <dbReference type="NCBI Taxonomy" id="311494"/>
    <lineage>
        <taxon>Eukaryota</taxon>
        <taxon>Sar</taxon>
        <taxon>Alveolata</taxon>
        <taxon>Dinophyceae</taxon>
        <taxon>Gonyaulacales</taxon>
        <taxon>Pyrocystaceae</taxon>
        <taxon>Alexandrium</taxon>
    </lineage>
</organism>
<dbReference type="GO" id="GO:0004497">
    <property type="term" value="F:monooxygenase activity"/>
    <property type="evidence" value="ECO:0007669"/>
    <property type="project" value="TreeGrafter"/>
</dbReference>
<feature type="region of interest" description="Disordered" evidence="2">
    <location>
        <begin position="1"/>
        <end position="32"/>
    </location>
</feature>